<sequence length="306" mass="32597">MSIGLIGYKLRMTQVFTAEGKAEPVTVLQLGPCPVLQIKFPTAQGETAGPARKDGYAAVQLGFQDKKRKNATRPEQGHVAAGLKSKRKDARQKAGVVLPPKADCEPQKVIREFRLDQGTGFVVPASVKAGPAEASFKVERIKVSGEGATKKFDLYTEDMTVKVGDKLTIDNVFKDVLAVDVIGTTKGRGTAGVMKRHNFAGLPAAHGAKKVHRQAGSTASLASNRGTGRPKKGLRRAGRYGNERVTIRNLAIVKVDLENNLLLIRGGIPGFPGAVVMVRPTNKVGPGSPKAKTKKHEAPAVAAKKK</sequence>
<dbReference type="GO" id="GO:0019843">
    <property type="term" value="F:rRNA binding"/>
    <property type="evidence" value="ECO:0007669"/>
    <property type="project" value="UniProtKB-UniRule"/>
</dbReference>
<evidence type="ECO:0000256" key="10">
    <source>
        <dbReference type="SAM" id="MobiDB-lite"/>
    </source>
</evidence>
<feature type="region of interest" description="Disordered" evidence="10">
    <location>
        <begin position="214"/>
        <end position="239"/>
    </location>
</feature>
<evidence type="ECO:0000256" key="8">
    <source>
        <dbReference type="RuleBase" id="RU003905"/>
    </source>
</evidence>
<dbReference type="FunFam" id="2.40.30.10:FF:000004">
    <property type="entry name" value="50S ribosomal protein L3"/>
    <property type="match status" value="1"/>
</dbReference>
<feature type="compositionally biased region" description="Basic residues" evidence="10">
    <location>
        <begin position="228"/>
        <end position="238"/>
    </location>
</feature>
<dbReference type="KEGG" id="ftj:FTUN_2391"/>
<keyword evidence="2 7" id="KW-0699">rRNA-binding</keyword>
<evidence type="ECO:0000256" key="9">
    <source>
        <dbReference type="RuleBase" id="RU003906"/>
    </source>
</evidence>
<comment type="similarity">
    <text evidence="1 7 8">Belongs to the universal ribosomal protein uL3 family.</text>
</comment>
<dbReference type="PANTHER" id="PTHR11229">
    <property type="entry name" value="50S RIBOSOMAL PROTEIN L3"/>
    <property type="match status" value="1"/>
</dbReference>
<evidence type="ECO:0000256" key="7">
    <source>
        <dbReference type="HAMAP-Rule" id="MF_01325"/>
    </source>
</evidence>
<dbReference type="PANTHER" id="PTHR11229:SF16">
    <property type="entry name" value="LARGE RIBOSOMAL SUBUNIT PROTEIN UL3C"/>
    <property type="match status" value="1"/>
</dbReference>
<keyword evidence="3 7" id="KW-0694">RNA-binding</keyword>
<feature type="region of interest" description="Disordered" evidence="10">
    <location>
        <begin position="282"/>
        <end position="306"/>
    </location>
</feature>
<feature type="compositionally biased region" description="Polar residues" evidence="10">
    <location>
        <begin position="215"/>
        <end position="226"/>
    </location>
</feature>
<reference evidence="12" key="1">
    <citation type="submission" date="2020-05" db="EMBL/GenBank/DDBJ databases">
        <title>Frigoriglobus tundricola gen. nov., sp. nov., a psychrotolerant cellulolytic planctomycete of the family Gemmataceae with two divergent copies of 16S rRNA gene.</title>
        <authorList>
            <person name="Kulichevskaya I.S."/>
            <person name="Ivanova A.A."/>
            <person name="Naumoff D.G."/>
            <person name="Beletsky A.V."/>
            <person name="Rijpstra W.I.C."/>
            <person name="Sinninghe Damste J.S."/>
            <person name="Mardanov A.V."/>
            <person name="Ravin N.V."/>
            <person name="Dedysh S.N."/>
        </authorList>
    </citation>
    <scope>NUCLEOTIDE SEQUENCE [LARGE SCALE GENOMIC DNA]</scope>
    <source>
        <strain evidence="12">PL17</strain>
    </source>
</reference>
<dbReference type="Gene3D" id="2.40.30.10">
    <property type="entry name" value="Translation factors"/>
    <property type="match status" value="1"/>
</dbReference>
<proteinExistence type="inferred from homology"/>
<comment type="function">
    <text evidence="7 9">One of the primary rRNA binding proteins, it binds directly near the 3'-end of the 23S rRNA, where it nucleates assembly of the 50S subunit.</text>
</comment>
<comment type="subunit">
    <text evidence="7 9">Part of the 50S ribosomal subunit. Forms a cluster with proteins L14 and L19.</text>
</comment>
<dbReference type="InterPro" id="IPR019926">
    <property type="entry name" value="Ribosomal_uL3_CS"/>
</dbReference>
<dbReference type="EMBL" id="CP053452">
    <property type="protein sequence ID" value="QJW94865.1"/>
    <property type="molecule type" value="Genomic_DNA"/>
</dbReference>
<dbReference type="Pfam" id="PF00297">
    <property type="entry name" value="Ribosomal_L3"/>
    <property type="match status" value="1"/>
</dbReference>
<dbReference type="PROSITE" id="PS00474">
    <property type="entry name" value="RIBOSOMAL_L3"/>
    <property type="match status" value="1"/>
</dbReference>
<gene>
    <name evidence="7" type="primary">rplC</name>
    <name evidence="11" type="ORF">FTUN_2391</name>
</gene>
<dbReference type="RefSeq" id="WP_171470774.1">
    <property type="nucleotide sequence ID" value="NZ_CP053452.2"/>
</dbReference>
<evidence type="ECO:0000313" key="11">
    <source>
        <dbReference type="EMBL" id="QJW94865.1"/>
    </source>
</evidence>
<keyword evidence="5 7" id="KW-0687">Ribonucleoprotein</keyword>
<keyword evidence="12" id="KW-1185">Reference proteome</keyword>
<dbReference type="InterPro" id="IPR000597">
    <property type="entry name" value="Ribosomal_uL3"/>
</dbReference>
<evidence type="ECO:0000256" key="4">
    <source>
        <dbReference type="ARBA" id="ARBA00022980"/>
    </source>
</evidence>
<organism evidence="11 12">
    <name type="scientific">Frigoriglobus tundricola</name>
    <dbReference type="NCBI Taxonomy" id="2774151"/>
    <lineage>
        <taxon>Bacteria</taxon>
        <taxon>Pseudomonadati</taxon>
        <taxon>Planctomycetota</taxon>
        <taxon>Planctomycetia</taxon>
        <taxon>Gemmatales</taxon>
        <taxon>Gemmataceae</taxon>
        <taxon>Frigoriglobus</taxon>
    </lineage>
</organism>
<dbReference type="GO" id="GO:0022625">
    <property type="term" value="C:cytosolic large ribosomal subunit"/>
    <property type="evidence" value="ECO:0007669"/>
    <property type="project" value="TreeGrafter"/>
</dbReference>
<dbReference type="GO" id="GO:0006412">
    <property type="term" value="P:translation"/>
    <property type="evidence" value="ECO:0007669"/>
    <property type="project" value="UniProtKB-UniRule"/>
</dbReference>
<evidence type="ECO:0000256" key="1">
    <source>
        <dbReference type="ARBA" id="ARBA00006540"/>
    </source>
</evidence>
<dbReference type="SUPFAM" id="SSF50447">
    <property type="entry name" value="Translation proteins"/>
    <property type="match status" value="1"/>
</dbReference>
<evidence type="ECO:0000313" key="12">
    <source>
        <dbReference type="Proteomes" id="UP000503447"/>
    </source>
</evidence>
<evidence type="ECO:0000256" key="5">
    <source>
        <dbReference type="ARBA" id="ARBA00023274"/>
    </source>
</evidence>
<dbReference type="Gene3D" id="3.30.160.810">
    <property type="match status" value="1"/>
</dbReference>
<evidence type="ECO:0000256" key="3">
    <source>
        <dbReference type="ARBA" id="ARBA00022884"/>
    </source>
</evidence>
<dbReference type="AlphaFoldDB" id="A0A6M5YLR9"/>
<dbReference type="Proteomes" id="UP000503447">
    <property type="component" value="Chromosome"/>
</dbReference>
<dbReference type="HAMAP" id="MF_01325_B">
    <property type="entry name" value="Ribosomal_uL3_B"/>
    <property type="match status" value="1"/>
</dbReference>
<accession>A0A6M5YLR9</accession>
<dbReference type="GO" id="GO:0003735">
    <property type="term" value="F:structural constituent of ribosome"/>
    <property type="evidence" value="ECO:0007669"/>
    <property type="project" value="InterPro"/>
</dbReference>
<feature type="region of interest" description="Disordered" evidence="10">
    <location>
        <begin position="65"/>
        <end position="85"/>
    </location>
</feature>
<protein>
    <recommendedName>
        <fullName evidence="6 7">Large ribosomal subunit protein uL3</fullName>
    </recommendedName>
</protein>
<name>A0A6M5YLR9_9BACT</name>
<evidence type="ECO:0000256" key="6">
    <source>
        <dbReference type="ARBA" id="ARBA00035243"/>
    </source>
</evidence>
<dbReference type="InterPro" id="IPR009000">
    <property type="entry name" value="Transl_B-barrel_sf"/>
</dbReference>
<evidence type="ECO:0000256" key="2">
    <source>
        <dbReference type="ARBA" id="ARBA00022730"/>
    </source>
</evidence>
<keyword evidence="4 7" id="KW-0689">Ribosomal protein</keyword>
<dbReference type="InterPro" id="IPR019927">
    <property type="entry name" value="Ribosomal_uL3_bac/org-type"/>
</dbReference>